<proteinExistence type="predicted"/>
<keyword evidence="1" id="KW-0812">Transmembrane</keyword>
<dbReference type="Proteomes" id="UP000011996">
    <property type="component" value="Unassembled WGS sequence"/>
</dbReference>
<reference evidence="2 3" key="1">
    <citation type="journal article" date="2013" name="Mar. Genomics">
        <title>Expression of sulfatases in Rhodopirellula baltica and the diversity of sulfatases in the genus Rhodopirellula.</title>
        <authorList>
            <person name="Wegner C.E."/>
            <person name="Richter-Heitmann T."/>
            <person name="Klindworth A."/>
            <person name="Klockow C."/>
            <person name="Richter M."/>
            <person name="Achstetter T."/>
            <person name="Glockner F.O."/>
            <person name="Harder J."/>
        </authorList>
    </citation>
    <scope>NUCLEOTIDE SEQUENCE [LARGE SCALE GENOMIC DNA]</scope>
    <source>
        <strain evidence="2 3">SH398</strain>
    </source>
</reference>
<accession>M5RZ06</accession>
<keyword evidence="2" id="KW-0449">Lipoprotein</keyword>
<keyword evidence="1" id="KW-1133">Transmembrane helix</keyword>
<dbReference type="STRING" id="1263868.RESH_04959"/>
<dbReference type="RefSeq" id="WP_008670583.1">
    <property type="nucleotide sequence ID" value="NZ_ANOF01000155.1"/>
</dbReference>
<protein>
    <submittedName>
        <fullName evidence="2">Lipoprotein</fullName>
    </submittedName>
</protein>
<feature type="transmembrane region" description="Helical" evidence="1">
    <location>
        <begin position="105"/>
        <end position="127"/>
    </location>
</feature>
<keyword evidence="1" id="KW-0472">Membrane</keyword>
<evidence type="ECO:0000256" key="1">
    <source>
        <dbReference type="SAM" id="Phobius"/>
    </source>
</evidence>
<dbReference type="OrthoDB" id="2601038at2"/>
<evidence type="ECO:0000313" key="3">
    <source>
        <dbReference type="Proteomes" id="UP000011996"/>
    </source>
</evidence>
<gene>
    <name evidence="2" type="ORF">RESH_04959</name>
</gene>
<comment type="caution">
    <text evidence="2">The sequence shown here is derived from an EMBL/GenBank/DDBJ whole genome shotgun (WGS) entry which is preliminary data.</text>
</comment>
<dbReference type="EMBL" id="ANOF01000155">
    <property type="protein sequence ID" value="EMI24588.1"/>
    <property type="molecule type" value="Genomic_DNA"/>
</dbReference>
<sequence>MKDLYRKLGLSPTSNVTDVRAALASRKSSLSNDDIADIEHVLLAPLRRQKYDHVHRTIQCIADIRDQIDIPESSGQRRARIAGFVPSKRQVPNPLSNQGNQQQDLGWGGAIAVVVFMAAIVFLIFWINQKEAPPEIPNLSTSQKHKSATGNRNQEYFTKPAIETGRLATPTTGIIERYDSTESLAPLEIHTRRGSGNYYVKISRIVGNRLILSRTAFIRDGETLETTVPLGNYEIRYAIGDNWYGTNRHFGKRTSYAKADDVFSFQETSRGYSGFTVELYRQINGNLETDPLTAEEF</sequence>
<evidence type="ECO:0000313" key="2">
    <source>
        <dbReference type="EMBL" id="EMI24588.1"/>
    </source>
</evidence>
<organism evidence="2 3">
    <name type="scientific">Rhodopirellula europaea SH398</name>
    <dbReference type="NCBI Taxonomy" id="1263868"/>
    <lineage>
        <taxon>Bacteria</taxon>
        <taxon>Pseudomonadati</taxon>
        <taxon>Planctomycetota</taxon>
        <taxon>Planctomycetia</taxon>
        <taxon>Pirellulales</taxon>
        <taxon>Pirellulaceae</taxon>
        <taxon>Rhodopirellula</taxon>
    </lineage>
</organism>
<dbReference type="PATRIC" id="fig|1263868.3.peg.5391"/>
<dbReference type="AlphaFoldDB" id="M5RZ06"/>
<name>M5RZ06_9BACT</name>